<evidence type="ECO:0000256" key="1">
    <source>
        <dbReference type="ARBA" id="ARBA00023125"/>
    </source>
</evidence>
<reference evidence="4 5" key="1">
    <citation type="submission" date="2019-12" db="EMBL/GenBank/DDBJ databases">
        <title>Genomic-based taxomic classification of the family Erythrobacteraceae.</title>
        <authorList>
            <person name="Xu L."/>
        </authorList>
    </citation>
    <scope>NUCLEOTIDE SEQUENCE [LARGE SCALE GENOMIC DNA]</scope>
    <source>
        <strain evidence="4 5">JCM 16339</strain>
    </source>
</reference>
<organism evidence="4 5">
    <name type="scientific">Alteraurantiacibacter aestuarii</name>
    <dbReference type="NCBI Taxonomy" id="650004"/>
    <lineage>
        <taxon>Bacteria</taxon>
        <taxon>Pseudomonadati</taxon>
        <taxon>Pseudomonadota</taxon>
        <taxon>Alphaproteobacteria</taxon>
        <taxon>Sphingomonadales</taxon>
        <taxon>Erythrobacteraceae</taxon>
        <taxon>Alteraurantiacibacter</taxon>
    </lineage>
</organism>
<evidence type="ECO:0000313" key="4">
    <source>
        <dbReference type="EMBL" id="MXO88765.1"/>
    </source>
</evidence>
<dbReference type="InterPro" id="IPR036388">
    <property type="entry name" value="WH-like_DNA-bd_sf"/>
</dbReference>
<dbReference type="Proteomes" id="UP000435243">
    <property type="component" value="Unassembled WGS sequence"/>
</dbReference>
<feature type="DNA-binding region" description="OmpR/PhoB-type" evidence="2">
    <location>
        <begin position="6"/>
        <end position="104"/>
    </location>
</feature>
<protein>
    <recommendedName>
        <fullName evidence="3">OmpR/PhoB-type domain-containing protein</fullName>
    </recommendedName>
</protein>
<dbReference type="EMBL" id="WTYY01000004">
    <property type="protein sequence ID" value="MXO88765.1"/>
    <property type="molecule type" value="Genomic_DNA"/>
</dbReference>
<dbReference type="OrthoDB" id="7595335at2"/>
<evidence type="ECO:0000256" key="2">
    <source>
        <dbReference type="PROSITE-ProRule" id="PRU01091"/>
    </source>
</evidence>
<dbReference type="InterPro" id="IPR001867">
    <property type="entry name" value="OmpR/PhoB-type_DNA-bd"/>
</dbReference>
<dbReference type="CDD" id="cd00383">
    <property type="entry name" value="trans_reg_C"/>
    <property type="match status" value="1"/>
</dbReference>
<dbReference type="SUPFAM" id="SSF46894">
    <property type="entry name" value="C-terminal effector domain of the bipartite response regulators"/>
    <property type="match status" value="1"/>
</dbReference>
<evidence type="ECO:0000259" key="3">
    <source>
        <dbReference type="PROSITE" id="PS51755"/>
    </source>
</evidence>
<keyword evidence="5" id="KW-1185">Reference proteome</keyword>
<dbReference type="GO" id="GO:0003677">
    <property type="term" value="F:DNA binding"/>
    <property type="evidence" value="ECO:0007669"/>
    <property type="project" value="UniProtKB-UniRule"/>
</dbReference>
<dbReference type="GO" id="GO:0000160">
    <property type="term" value="P:phosphorelay signal transduction system"/>
    <property type="evidence" value="ECO:0007669"/>
    <property type="project" value="InterPro"/>
</dbReference>
<dbReference type="Gene3D" id="1.10.10.10">
    <property type="entry name" value="Winged helix-like DNA-binding domain superfamily/Winged helix DNA-binding domain"/>
    <property type="match status" value="1"/>
</dbReference>
<comment type="caution">
    <text evidence="4">The sequence shown here is derived from an EMBL/GenBank/DDBJ whole genome shotgun (WGS) entry which is preliminary data.</text>
</comment>
<dbReference type="AlphaFoldDB" id="A0A844ZLS9"/>
<proteinExistence type="predicted"/>
<dbReference type="SMART" id="SM00862">
    <property type="entry name" value="Trans_reg_C"/>
    <property type="match status" value="1"/>
</dbReference>
<name>A0A844ZLS9_9SPHN</name>
<accession>A0A844ZLS9</accession>
<keyword evidence="1 2" id="KW-0238">DNA-binding</keyword>
<evidence type="ECO:0000313" key="5">
    <source>
        <dbReference type="Proteomes" id="UP000435243"/>
    </source>
</evidence>
<sequence length="140" mass="16155">MFGLLPRWRTLGPITLDLFHRDARRGARWLSLHPREFGVLWRLADNPGERVTRGQLLKDVWRISHEPETNSVEVHVSRLRAKLAAADCETLIQTAPEGGYRIVNHTPFMFAQTPTQADALDNYLRDLDWHEGEKVKASQF</sequence>
<feature type="domain" description="OmpR/PhoB-type" evidence="3">
    <location>
        <begin position="6"/>
        <end position="104"/>
    </location>
</feature>
<dbReference type="PROSITE" id="PS51755">
    <property type="entry name" value="OMPR_PHOB"/>
    <property type="match status" value="1"/>
</dbReference>
<dbReference type="InterPro" id="IPR016032">
    <property type="entry name" value="Sig_transdc_resp-reg_C-effctor"/>
</dbReference>
<gene>
    <name evidence="4" type="ORF">GRI32_08430</name>
</gene>
<dbReference type="GO" id="GO:0006355">
    <property type="term" value="P:regulation of DNA-templated transcription"/>
    <property type="evidence" value="ECO:0007669"/>
    <property type="project" value="InterPro"/>
</dbReference>
<dbReference type="Pfam" id="PF00486">
    <property type="entry name" value="Trans_reg_C"/>
    <property type="match status" value="1"/>
</dbReference>